<dbReference type="PANTHER" id="PTHR24198:SF165">
    <property type="entry name" value="ANKYRIN REPEAT-CONTAINING PROTEIN-RELATED"/>
    <property type="match status" value="1"/>
</dbReference>
<dbReference type="InterPro" id="IPR036770">
    <property type="entry name" value="Ankyrin_rpt-contain_sf"/>
</dbReference>
<dbReference type="Pfam" id="PF12796">
    <property type="entry name" value="Ank_2"/>
    <property type="match status" value="4"/>
</dbReference>
<feature type="repeat" description="ANK" evidence="3">
    <location>
        <begin position="572"/>
        <end position="604"/>
    </location>
</feature>
<keyword evidence="2 3" id="KW-0040">ANK repeat</keyword>
<proteinExistence type="predicted"/>
<protein>
    <submittedName>
        <fullName evidence="5">Uncharacterized protein</fullName>
    </submittedName>
</protein>
<dbReference type="Pfam" id="PF00023">
    <property type="entry name" value="Ank"/>
    <property type="match status" value="1"/>
</dbReference>
<evidence type="ECO:0000313" key="6">
    <source>
        <dbReference type="Proteomes" id="UP000256645"/>
    </source>
</evidence>
<dbReference type="EMBL" id="PDLM01000002">
    <property type="protein sequence ID" value="RDW84628.1"/>
    <property type="molecule type" value="Genomic_DNA"/>
</dbReference>
<feature type="region of interest" description="Disordered" evidence="4">
    <location>
        <begin position="1"/>
        <end position="74"/>
    </location>
</feature>
<reference evidence="5 6" key="1">
    <citation type="journal article" date="2018" name="IMA Fungus">
        <title>IMA Genome-F 9: Draft genome sequence of Annulohypoxylon stygium, Aspergillus mulundensis, Berkeleyomyces basicola (syn. Thielaviopsis basicola), Ceratocystis smalleyi, two Cercospora beticola strains, Coleophoma cylindrospora, Fusarium fracticaudum, Phialophora cf. hyalina, and Morchella septimelata.</title>
        <authorList>
            <person name="Wingfield B.D."/>
            <person name="Bills G.F."/>
            <person name="Dong Y."/>
            <person name="Huang W."/>
            <person name="Nel W.J."/>
            <person name="Swalarsk-Parry B.S."/>
            <person name="Vaghefi N."/>
            <person name="Wilken P.M."/>
            <person name="An Z."/>
            <person name="de Beer Z.W."/>
            <person name="De Vos L."/>
            <person name="Chen L."/>
            <person name="Duong T.A."/>
            <person name="Gao Y."/>
            <person name="Hammerbacher A."/>
            <person name="Kikkert J.R."/>
            <person name="Li Y."/>
            <person name="Li H."/>
            <person name="Li K."/>
            <person name="Li Q."/>
            <person name="Liu X."/>
            <person name="Ma X."/>
            <person name="Naidoo K."/>
            <person name="Pethybridge S.J."/>
            <person name="Sun J."/>
            <person name="Steenkamp E.T."/>
            <person name="van der Nest M.A."/>
            <person name="van Wyk S."/>
            <person name="Wingfield M.J."/>
            <person name="Xiong C."/>
            <person name="Yue Q."/>
            <person name="Zhang X."/>
        </authorList>
    </citation>
    <scope>NUCLEOTIDE SEQUENCE [LARGE SCALE GENOMIC DNA]</scope>
    <source>
        <strain evidence="5 6">BP6252</strain>
    </source>
</reference>
<comment type="caution">
    <text evidence="5">The sequence shown here is derived from an EMBL/GenBank/DDBJ whole genome shotgun (WGS) entry which is preliminary data.</text>
</comment>
<dbReference type="Gene3D" id="1.25.40.20">
    <property type="entry name" value="Ankyrin repeat-containing domain"/>
    <property type="match status" value="2"/>
</dbReference>
<dbReference type="AlphaFoldDB" id="A0A3D8SFU1"/>
<evidence type="ECO:0000256" key="1">
    <source>
        <dbReference type="ARBA" id="ARBA00022737"/>
    </source>
</evidence>
<evidence type="ECO:0000256" key="2">
    <source>
        <dbReference type="ARBA" id="ARBA00023043"/>
    </source>
</evidence>
<dbReference type="PROSITE" id="PS50297">
    <property type="entry name" value="ANK_REP_REGION"/>
    <property type="match status" value="6"/>
</dbReference>
<evidence type="ECO:0000313" key="5">
    <source>
        <dbReference type="EMBL" id="RDW84628.1"/>
    </source>
</evidence>
<keyword evidence="6" id="KW-1185">Reference proteome</keyword>
<feature type="compositionally biased region" description="Polar residues" evidence="4">
    <location>
        <begin position="12"/>
        <end position="24"/>
    </location>
</feature>
<feature type="compositionally biased region" description="Low complexity" evidence="4">
    <location>
        <begin position="58"/>
        <end position="69"/>
    </location>
</feature>
<accession>A0A3D8SFU1</accession>
<dbReference type="OrthoDB" id="194358at2759"/>
<evidence type="ECO:0000256" key="4">
    <source>
        <dbReference type="SAM" id="MobiDB-lite"/>
    </source>
</evidence>
<gene>
    <name evidence="5" type="ORF">BP6252_02218</name>
</gene>
<dbReference type="STRING" id="1849047.A0A3D8SFU1"/>
<sequence>MDDLPPPPYSVHDTNPPSSAQYPTSPFIGRVVLDRSEQGPRRAQPVSNTSLPDPPVPTAVGTPTPTQAPNFSASDLEHSGFVSASPYFELRRPLSPRPAQILTAPLNIGPGVSVESIPFPHPANIWEQRGIDQQDWITFLNHLKPLNDTQSRAPTRQKDLELLTEAGQQDALYPSQLRPHEDSEKERLHHVKIKATIAQWNHGFFLPRSVEVIPVFGSNASNAQRLVHRQASGYQSASSGDRASGWASKLGSMFGIEASTPVQPVVAHSSNQKGTLLHKAINKGSRSIAKMLLEQGHEDIEALNEKGETVLYAAVCRGEKSLVQLLLDHNADPTAHPQGSNLPLYIAATRDRKSILKLLLKRSTAGINEISTDGETALFRCVRRSYASCAELLLESGANPNIRPRGEVPLLHIAAKKGEQSLMKPLLKHGCDVEEKNHEGDTPLCAAVKRSTTSIVKLLLQHHATVSVRSGNGEYPLSIATSRGNTSIVSLLLAQPDVEIEVRDSAGLTPLHIAIARGDTSIVTMLLRESASPDMFPTGAEPLLSTCVSKGNTSMTHLLLESGANPNIQNSAGISPLAVAVNKGDVSICSLLLNKGADPDVTFADGDSLLYRCVLKGNTSIVHLLLESGAHADAQSGLGERCLWKAVEKSNTSIVSLLLNRGANPSATSLLGETCLQKAVAKGDTSIVHLLLAKLPKAGADEKIH</sequence>
<feature type="repeat" description="ANK" evidence="3">
    <location>
        <begin position="506"/>
        <end position="538"/>
    </location>
</feature>
<feature type="repeat" description="ANK" evidence="3">
    <location>
        <begin position="411"/>
        <end position="438"/>
    </location>
</feature>
<dbReference type="InterPro" id="IPR002110">
    <property type="entry name" value="Ankyrin_rpt"/>
</dbReference>
<name>A0A3D8SFU1_9HELO</name>
<evidence type="ECO:0000256" key="3">
    <source>
        <dbReference type="PROSITE-ProRule" id="PRU00023"/>
    </source>
</evidence>
<dbReference type="PROSITE" id="PS50088">
    <property type="entry name" value="ANK_REPEAT"/>
    <property type="match status" value="7"/>
</dbReference>
<keyword evidence="1" id="KW-0677">Repeat</keyword>
<dbReference type="PANTHER" id="PTHR24198">
    <property type="entry name" value="ANKYRIN REPEAT AND PROTEIN KINASE DOMAIN-CONTAINING PROTEIN"/>
    <property type="match status" value="1"/>
</dbReference>
<feature type="repeat" description="ANK" evidence="3">
    <location>
        <begin position="439"/>
        <end position="471"/>
    </location>
</feature>
<dbReference type="SMART" id="SM00248">
    <property type="entry name" value="ANK"/>
    <property type="match status" value="13"/>
</dbReference>
<dbReference type="Proteomes" id="UP000256645">
    <property type="component" value="Unassembled WGS sequence"/>
</dbReference>
<feature type="repeat" description="ANK" evidence="3">
    <location>
        <begin position="373"/>
        <end position="405"/>
    </location>
</feature>
<feature type="repeat" description="ANK" evidence="3">
    <location>
        <begin position="306"/>
        <end position="338"/>
    </location>
</feature>
<dbReference type="SUPFAM" id="SSF48403">
    <property type="entry name" value="Ankyrin repeat"/>
    <property type="match status" value="2"/>
</dbReference>
<feature type="repeat" description="ANK" evidence="3">
    <location>
        <begin position="605"/>
        <end position="637"/>
    </location>
</feature>
<organism evidence="5 6">
    <name type="scientific">Coleophoma cylindrospora</name>
    <dbReference type="NCBI Taxonomy" id="1849047"/>
    <lineage>
        <taxon>Eukaryota</taxon>
        <taxon>Fungi</taxon>
        <taxon>Dikarya</taxon>
        <taxon>Ascomycota</taxon>
        <taxon>Pezizomycotina</taxon>
        <taxon>Leotiomycetes</taxon>
        <taxon>Helotiales</taxon>
        <taxon>Dermateaceae</taxon>
        <taxon>Coleophoma</taxon>
    </lineage>
</organism>
<dbReference type="PRINTS" id="PR01415">
    <property type="entry name" value="ANKYRIN"/>
</dbReference>
<dbReference type="Pfam" id="PF13637">
    <property type="entry name" value="Ank_4"/>
    <property type="match status" value="1"/>
</dbReference>